<dbReference type="SUPFAM" id="SSF55347">
    <property type="entry name" value="Glyceraldehyde-3-phosphate dehydrogenase-like, C-terminal domain"/>
    <property type="match status" value="1"/>
</dbReference>
<dbReference type="Gene3D" id="3.40.50.720">
    <property type="entry name" value="NAD(P)-binding Rossmann-like Domain"/>
    <property type="match status" value="1"/>
</dbReference>
<evidence type="ECO:0000313" key="3">
    <source>
        <dbReference type="EMBL" id="UUI64827.1"/>
    </source>
</evidence>
<reference evidence="3 4" key="1">
    <citation type="submission" date="2022-07" db="EMBL/GenBank/DDBJ databases">
        <title>Novel species in genus cellulomonas.</title>
        <authorList>
            <person name="Ye L."/>
        </authorList>
    </citation>
    <scope>NUCLEOTIDE SEQUENCE [LARGE SCALE GENOMIC DNA]</scope>
    <source>
        <strain evidence="4">zg-Y908</strain>
    </source>
</reference>
<dbReference type="InterPro" id="IPR036291">
    <property type="entry name" value="NAD(P)-bd_dom_sf"/>
</dbReference>
<organism evidence="3 4">
    <name type="scientific">Cellulomonas wangsupingiae</name>
    <dbReference type="NCBI Taxonomy" id="2968085"/>
    <lineage>
        <taxon>Bacteria</taxon>
        <taxon>Bacillati</taxon>
        <taxon>Actinomycetota</taxon>
        <taxon>Actinomycetes</taxon>
        <taxon>Micrococcales</taxon>
        <taxon>Cellulomonadaceae</taxon>
        <taxon>Cellulomonas</taxon>
    </lineage>
</organism>
<evidence type="ECO:0000313" key="4">
    <source>
        <dbReference type="Proteomes" id="UP001317322"/>
    </source>
</evidence>
<dbReference type="Pfam" id="PF01408">
    <property type="entry name" value="GFO_IDH_MocA"/>
    <property type="match status" value="1"/>
</dbReference>
<accession>A0ABY5K302</accession>
<keyword evidence="1" id="KW-0560">Oxidoreductase</keyword>
<name>A0ABY5K302_9CELL</name>
<evidence type="ECO:0000256" key="1">
    <source>
        <dbReference type="ARBA" id="ARBA00023002"/>
    </source>
</evidence>
<dbReference type="EMBL" id="CP101989">
    <property type="protein sequence ID" value="UUI64827.1"/>
    <property type="molecule type" value="Genomic_DNA"/>
</dbReference>
<dbReference type="SUPFAM" id="SSF51735">
    <property type="entry name" value="NAD(P)-binding Rossmann-fold domains"/>
    <property type="match status" value="1"/>
</dbReference>
<keyword evidence="4" id="KW-1185">Reference proteome</keyword>
<evidence type="ECO:0000259" key="2">
    <source>
        <dbReference type="Pfam" id="PF01408"/>
    </source>
</evidence>
<dbReference type="PANTHER" id="PTHR43818">
    <property type="entry name" value="BCDNA.GH03377"/>
    <property type="match status" value="1"/>
</dbReference>
<sequence>MTRAARTGIPRARVRARVVDGDEEVRVTQQPVRFGVVGSGWRAEFFVRVARLMPDRFRCVGVVTRTAQRGAQVEAAWGVPTVRTIEELVTGALPGAGAAPDRPELVVTATPWPVTPDAVREIVDAAVPVLAETPPAPDAAGLRDLWADVGATGLVQVAEHSPSMPAHRARRAVVEAGVIGAPTSVQVSSTHLYHAVGLGRYLLGAGRGPVTVRAQAFTAPLVDPVGREGWTDSGGAAPVRSVLATLDLGDGRSVLYDFTDNQWYNPLRTNRVVVRGSHGEIVDDTVTRWVDERTVLTSSIVRRQSGIEQNLDGFDLEHLSMDGRVLYRNPFVGARLADDDLAVAHLLDDTGAWLRGDAPPPYPLADGCQDHLLGLAIEESARTGEPVTTAAEPWSDAL</sequence>
<dbReference type="Gene3D" id="3.30.360.10">
    <property type="entry name" value="Dihydrodipicolinate Reductase, domain 2"/>
    <property type="match status" value="1"/>
</dbReference>
<proteinExistence type="predicted"/>
<dbReference type="InterPro" id="IPR000683">
    <property type="entry name" value="Gfo/Idh/MocA-like_OxRdtase_N"/>
</dbReference>
<dbReference type="InterPro" id="IPR050463">
    <property type="entry name" value="Gfo/Idh/MocA_oxidrdct_glycsds"/>
</dbReference>
<protein>
    <submittedName>
        <fullName evidence="3">Gfo/Idh/MocA family oxidoreductase</fullName>
    </submittedName>
</protein>
<dbReference type="PANTHER" id="PTHR43818:SF11">
    <property type="entry name" value="BCDNA.GH03377"/>
    <property type="match status" value="1"/>
</dbReference>
<dbReference type="RefSeq" id="WP_250788382.1">
    <property type="nucleotide sequence ID" value="NZ_CP101989.1"/>
</dbReference>
<dbReference type="Proteomes" id="UP001317322">
    <property type="component" value="Chromosome"/>
</dbReference>
<gene>
    <name evidence="3" type="ORF">NP075_17205</name>
</gene>
<feature type="domain" description="Gfo/Idh/MocA-like oxidoreductase N-terminal" evidence="2">
    <location>
        <begin position="32"/>
        <end position="153"/>
    </location>
</feature>